<dbReference type="AlphaFoldDB" id="A0A927EB19"/>
<proteinExistence type="predicted"/>
<comment type="caution">
    <text evidence="1">The sequence shown here is derived from an EMBL/GenBank/DDBJ whole genome shotgun (WGS) entry which is preliminary data.</text>
</comment>
<reference evidence="1" key="1">
    <citation type="submission" date="2020-09" db="EMBL/GenBank/DDBJ databases">
        <title>Bosea spartocytisi sp. nov. a root nodule endophyte of Spartocytisus supranubius in the high mountain ecosystem fo the Teide National Park (Canary Islands, Spain).</title>
        <authorList>
            <person name="Pulido-Suarez L."/>
            <person name="Peix A."/>
            <person name="Igual J.M."/>
            <person name="Socas-Perez N."/>
            <person name="Velazquez E."/>
            <person name="Flores-Felix J.D."/>
            <person name="Leon-Barrios M."/>
        </authorList>
    </citation>
    <scope>NUCLEOTIDE SEQUENCE</scope>
    <source>
        <strain evidence="1">SSUT16</strain>
    </source>
</reference>
<evidence type="ECO:0000313" key="1">
    <source>
        <dbReference type="EMBL" id="MBD3846076.1"/>
    </source>
</evidence>
<dbReference type="Proteomes" id="UP000619295">
    <property type="component" value="Unassembled WGS sequence"/>
</dbReference>
<gene>
    <name evidence="1" type="ORF">IED13_10240</name>
</gene>
<dbReference type="EMBL" id="JACXWY010000005">
    <property type="protein sequence ID" value="MBD3846076.1"/>
    <property type="molecule type" value="Genomic_DNA"/>
</dbReference>
<protein>
    <submittedName>
        <fullName evidence="1">Uncharacterized protein</fullName>
    </submittedName>
</protein>
<dbReference type="RefSeq" id="WP_191124117.1">
    <property type="nucleotide sequence ID" value="NZ_JACXWY010000005.1"/>
</dbReference>
<sequence length="95" mass="10092">MRFGLFGKGEARKDDGAKAEAKAVAESLKRQVRELLGLPETTVIAVNEILCADPSCPGTETVILVMQPGAKTQAYKLQMAMAEVTDAALAEALRS</sequence>
<name>A0A927EB19_9HYPH</name>
<keyword evidence="2" id="KW-1185">Reference proteome</keyword>
<organism evidence="1 2">
    <name type="scientific">Bosea spartocytisi</name>
    <dbReference type="NCBI Taxonomy" id="2773451"/>
    <lineage>
        <taxon>Bacteria</taxon>
        <taxon>Pseudomonadati</taxon>
        <taxon>Pseudomonadota</taxon>
        <taxon>Alphaproteobacteria</taxon>
        <taxon>Hyphomicrobiales</taxon>
        <taxon>Boseaceae</taxon>
        <taxon>Bosea</taxon>
    </lineage>
</organism>
<accession>A0A927EB19</accession>
<evidence type="ECO:0000313" key="2">
    <source>
        <dbReference type="Proteomes" id="UP000619295"/>
    </source>
</evidence>